<name>A0A1J5P946_9ZZZZ</name>
<reference evidence="1" key="1">
    <citation type="submission" date="2016-10" db="EMBL/GenBank/DDBJ databases">
        <title>Sequence of Gallionella enrichment culture.</title>
        <authorList>
            <person name="Poehlein A."/>
            <person name="Muehling M."/>
            <person name="Daniel R."/>
        </authorList>
    </citation>
    <scope>NUCLEOTIDE SEQUENCE</scope>
</reference>
<comment type="caution">
    <text evidence="1">The sequence shown here is derived from an EMBL/GenBank/DDBJ whole genome shotgun (WGS) entry which is preliminary data.</text>
</comment>
<dbReference type="EMBL" id="MLJW01008215">
    <property type="protein sequence ID" value="OIQ64327.1"/>
    <property type="molecule type" value="Genomic_DNA"/>
</dbReference>
<proteinExistence type="predicted"/>
<organism evidence="1">
    <name type="scientific">mine drainage metagenome</name>
    <dbReference type="NCBI Taxonomy" id="410659"/>
    <lineage>
        <taxon>unclassified sequences</taxon>
        <taxon>metagenomes</taxon>
        <taxon>ecological metagenomes</taxon>
    </lineage>
</organism>
<evidence type="ECO:0000313" key="1">
    <source>
        <dbReference type="EMBL" id="OIQ64327.1"/>
    </source>
</evidence>
<dbReference type="AlphaFoldDB" id="A0A1J5P946"/>
<protein>
    <submittedName>
        <fullName evidence="1">Uncharacterized protein</fullName>
    </submittedName>
</protein>
<gene>
    <name evidence="1" type="ORF">GALL_541220</name>
</gene>
<sequence length="88" mass="9418">MVHVEVNNGHPLEVVPLQCIFGSNGHVVEKTKPHGLVVASMVTGRTHGAKSRFHFAGQHRVNRIDGGPGSVQRSVPGVHVDTGVRINL</sequence>
<accession>A0A1J5P946</accession>